<evidence type="ECO:0000256" key="1">
    <source>
        <dbReference type="ARBA" id="ARBA00022723"/>
    </source>
</evidence>
<evidence type="ECO:0000256" key="2">
    <source>
        <dbReference type="ARBA" id="ARBA00022771"/>
    </source>
</evidence>
<dbReference type="CDD" id="cd16495">
    <property type="entry name" value="RING_CH-C4HC3_MARCH"/>
    <property type="match status" value="1"/>
</dbReference>
<name>A0A699GIX8_TANCI</name>
<dbReference type="InterPro" id="IPR011016">
    <property type="entry name" value="Znf_RING-CH"/>
</dbReference>
<gene>
    <name evidence="5" type="ORF">Tci_001518</name>
</gene>
<dbReference type="EMBL" id="BKCJ010000077">
    <property type="protein sequence ID" value="GEU29540.1"/>
    <property type="molecule type" value="Genomic_DNA"/>
</dbReference>
<dbReference type="PROSITE" id="PS51292">
    <property type="entry name" value="ZF_RING_CH"/>
    <property type="match status" value="1"/>
</dbReference>
<dbReference type="Pfam" id="PF12906">
    <property type="entry name" value="RINGv"/>
    <property type="match status" value="1"/>
</dbReference>
<sequence>MAAASSSDWITKDEQDLESGLIVTCRICLQRNGFEDEDLISPCMCKGTQELVHRACLDHWRSVKEGFDFSHCTTCKAQFHLRVVPLESR</sequence>
<dbReference type="AlphaFoldDB" id="A0A699GIX8"/>
<dbReference type="PANTHER" id="PTHR46347">
    <property type="entry name" value="RING/FYVE/PHD ZINC FINGER SUPERFAMILY PROTEIN"/>
    <property type="match status" value="1"/>
</dbReference>
<dbReference type="GO" id="GO:0008270">
    <property type="term" value="F:zinc ion binding"/>
    <property type="evidence" value="ECO:0007669"/>
    <property type="project" value="UniProtKB-KW"/>
</dbReference>
<evidence type="ECO:0000313" key="5">
    <source>
        <dbReference type="EMBL" id="GEU29540.1"/>
    </source>
</evidence>
<evidence type="ECO:0000256" key="3">
    <source>
        <dbReference type="ARBA" id="ARBA00022833"/>
    </source>
</evidence>
<dbReference type="SUPFAM" id="SSF57850">
    <property type="entry name" value="RING/U-box"/>
    <property type="match status" value="1"/>
</dbReference>
<dbReference type="SMART" id="SM00744">
    <property type="entry name" value="RINGv"/>
    <property type="match status" value="1"/>
</dbReference>
<evidence type="ECO:0000259" key="4">
    <source>
        <dbReference type="PROSITE" id="PS51292"/>
    </source>
</evidence>
<reference evidence="5" key="1">
    <citation type="journal article" date="2019" name="Sci. Rep.">
        <title>Draft genome of Tanacetum cinerariifolium, the natural source of mosquito coil.</title>
        <authorList>
            <person name="Yamashiro T."/>
            <person name="Shiraishi A."/>
            <person name="Satake H."/>
            <person name="Nakayama K."/>
        </authorList>
    </citation>
    <scope>NUCLEOTIDE SEQUENCE</scope>
</reference>
<keyword evidence="2" id="KW-0863">Zinc-finger</keyword>
<dbReference type="PANTHER" id="PTHR46347:SF4">
    <property type="entry name" value="RING_FYVE_PHD ZINC FINGER SUPERFAMILY PROTEIN"/>
    <property type="match status" value="1"/>
</dbReference>
<protein>
    <submittedName>
        <fullName evidence="5">Zinc finger, RING-CH-type</fullName>
    </submittedName>
</protein>
<feature type="domain" description="RING-CH-type" evidence="4">
    <location>
        <begin position="17"/>
        <end position="82"/>
    </location>
</feature>
<keyword evidence="3" id="KW-0862">Zinc</keyword>
<accession>A0A699GIX8</accession>
<dbReference type="Gene3D" id="3.30.40.10">
    <property type="entry name" value="Zinc/RING finger domain, C3HC4 (zinc finger)"/>
    <property type="match status" value="1"/>
</dbReference>
<keyword evidence="1" id="KW-0479">Metal-binding</keyword>
<proteinExistence type="predicted"/>
<organism evidence="5">
    <name type="scientific">Tanacetum cinerariifolium</name>
    <name type="common">Dalmatian daisy</name>
    <name type="synonym">Chrysanthemum cinerariifolium</name>
    <dbReference type="NCBI Taxonomy" id="118510"/>
    <lineage>
        <taxon>Eukaryota</taxon>
        <taxon>Viridiplantae</taxon>
        <taxon>Streptophyta</taxon>
        <taxon>Embryophyta</taxon>
        <taxon>Tracheophyta</taxon>
        <taxon>Spermatophyta</taxon>
        <taxon>Magnoliopsida</taxon>
        <taxon>eudicotyledons</taxon>
        <taxon>Gunneridae</taxon>
        <taxon>Pentapetalae</taxon>
        <taxon>asterids</taxon>
        <taxon>campanulids</taxon>
        <taxon>Asterales</taxon>
        <taxon>Asteraceae</taxon>
        <taxon>Asteroideae</taxon>
        <taxon>Anthemideae</taxon>
        <taxon>Anthemidinae</taxon>
        <taxon>Tanacetum</taxon>
    </lineage>
</organism>
<comment type="caution">
    <text evidence="5">The sequence shown here is derived from an EMBL/GenBank/DDBJ whole genome shotgun (WGS) entry which is preliminary data.</text>
</comment>
<dbReference type="InterPro" id="IPR013083">
    <property type="entry name" value="Znf_RING/FYVE/PHD"/>
</dbReference>